<dbReference type="RefSeq" id="WP_176930603.1">
    <property type="nucleotide sequence ID" value="NZ_FNIE01000017.1"/>
</dbReference>
<protein>
    <submittedName>
        <fullName evidence="2">Putative drug exporter of the RND superfamily</fullName>
    </submittedName>
</protein>
<evidence type="ECO:0000256" key="1">
    <source>
        <dbReference type="SAM" id="MobiDB-lite"/>
    </source>
</evidence>
<dbReference type="EMBL" id="FNIE01000017">
    <property type="protein sequence ID" value="SDP11155.1"/>
    <property type="molecule type" value="Genomic_DNA"/>
</dbReference>
<reference evidence="2 3" key="1">
    <citation type="submission" date="2016-10" db="EMBL/GenBank/DDBJ databases">
        <authorList>
            <person name="de Groot N.N."/>
        </authorList>
    </citation>
    <scope>NUCLEOTIDE SEQUENCE [LARGE SCALE GENOMIC DNA]</scope>
    <source>
        <strain evidence="2 3">CGMCC 4.2022</strain>
    </source>
</reference>
<feature type="compositionally biased region" description="Gly residues" evidence="1">
    <location>
        <begin position="1"/>
        <end position="10"/>
    </location>
</feature>
<evidence type="ECO:0000313" key="2">
    <source>
        <dbReference type="EMBL" id="SDP11155.1"/>
    </source>
</evidence>
<proteinExistence type="predicted"/>
<organism evidence="2 3">
    <name type="scientific">Actinacidiphila guanduensis</name>
    <dbReference type="NCBI Taxonomy" id="310781"/>
    <lineage>
        <taxon>Bacteria</taxon>
        <taxon>Bacillati</taxon>
        <taxon>Actinomycetota</taxon>
        <taxon>Actinomycetes</taxon>
        <taxon>Kitasatosporales</taxon>
        <taxon>Streptomycetaceae</taxon>
        <taxon>Actinacidiphila</taxon>
    </lineage>
</organism>
<keyword evidence="3" id="KW-1185">Reference proteome</keyword>
<name>A0A1H0Q2A5_9ACTN</name>
<sequence>MARGPTGHGGSEVSVHAQDPPGSAGETTTLDALRAVLPHGTYVGGPSAQQLDTQATDA</sequence>
<accession>A0A1H0Q2A5</accession>
<evidence type="ECO:0000313" key="3">
    <source>
        <dbReference type="Proteomes" id="UP000199341"/>
    </source>
</evidence>
<dbReference type="AlphaFoldDB" id="A0A1H0Q2A5"/>
<dbReference type="Proteomes" id="UP000199341">
    <property type="component" value="Unassembled WGS sequence"/>
</dbReference>
<feature type="region of interest" description="Disordered" evidence="1">
    <location>
        <begin position="1"/>
        <end position="27"/>
    </location>
</feature>
<gene>
    <name evidence="2" type="ORF">SAMN05216259_11794</name>
</gene>